<reference evidence="5" key="1">
    <citation type="journal article" date="2011" name="J. Bacteriol.">
        <title>Genome sequences of eight morphologically diverse alphaproteobacteria.</title>
        <authorList>
            <consortium name="US DOE Joint Genome Institute"/>
            <person name="Brown P.J."/>
            <person name="Kysela D.T."/>
            <person name="Buechlein A."/>
            <person name="Hemmerich C."/>
            <person name="Brun Y.V."/>
        </authorList>
    </citation>
    <scope>NUCLEOTIDE SEQUENCE [LARGE SCALE GENOMIC DNA]</scope>
    <source>
        <strain evidence="5">ATCC 49814 / DSM 5838 / IFAM 1418</strain>
    </source>
</reference>
<name>C6XNB9_HIRBI</name>
<dbReference type="KEGG" id="hba:Hbal_2383"/>
<dbReference type="HOGENOM" id="CLU_701647_0_0_5"/>
<evidence type="ECO:0000259" key="2">
    <source>
        <dbReference type="Pfam" id="PF05838"/>
    </source>
</evidence>
<proteinExistence type="predicted"/>
<dbReference type="CDD" id="cd13926">
    <property type="entry name" value="N-acetylmuramidase_GH108"/>
    <property type="match status" value="1"/>
</dbReference>
<feature type="domain" description="TtsA-like Glycoside hydrolase family 108" evidence="2">
    <location>
        <begin position="11"/>
        <end position="96"/>
    </location>
</feature>
<dbReference type="SUPFAM" id="SSF53955">
    <property type="entry name" value="Lysozyme-like"/>
    <property type="match status" value="1"/>
</dbReference>
<dbReference type="EMBL" id="CP001678">
    <property type="protein sequence ID" value="ACT60063.1"/>
    <property type="molecule type" value="Genomic_DNA"/>
</dbReference>
<dbReference type="OrthoDB" id="7629732at2"/>
<dbReference type="Pfam" id="PF09374">
    <property type="entry name" value="PG_binding_3"/>
    <property type="match status" value="1"/>
</dbReference>
<accession>C6XNB9</accession>
<dbReference type="InterPro" id="IPR023346">
    <property type="entry name" value="Lysozyme-like_dom_sf"/>
</dbReference>
<dbReference type="RefSeq" id="WP_015828213.1">
    <property type="nucleotide sequence ID" value="NC_012982.1"/>
</dbReference>
<gene>
    <name evidence="4" type="ordered locus">Hbal_2383</name>
</gene>
<dbReference type="eggNOG" id="COG3926">
    <property type="taxonomic scope" value="Bacteria"/>
</dbReference>
<evidence type="ECO:0000313" key="5">
    <source>
        <dbReference type="Proteomes" id="UP000002745"/>
    </source>
</evidence>
<evidence type="ECO:0000259" key="3">
    <source>
        <dbReference type="Pfam" id="PF09374"/>
    </source>
</evidence>
<keyword evidence="5" id="KW-1185">Reference proteome</keyword>
<dbReference type="SUPFAM" id="SSF50494">
    <property type="entry name" value="Trypsin-like serine proteases"/>
    <property type="match status" value="1"/>
</dbReference>
<dbReference type="STRING" id="582402.Hbal_2383"/>
<feature type="region of interest" description="Disordered" evidence="1">
    <location>
        <begin position="181"/>
        <end position="206"/>
    </location>
</feature>
<dbReference type="Proteomes" id="UP000002745">
    <property type="component" value="Chromosome"/>
</dbReference>
<organism evidence="4 5">
    <name type="scientific">Hirschia baltica (strain ATCC 49814 / DSM 5838 / IFAM 1418)</name>
    <dbReference type="NCBI Taxonomy" id="582402"/>
    <lineage>
        <taxon>Bacteria</taxon>
        <taxon>Pseudomonadati</taxon>
        <taxon>Pseudomonadota</taxon>
        <taxon>Alphaproteobacteria</taxon>
        <taxon>Hyphomonadales</taxon>
        <taxon>Hyphomonadaceae</taxon>
        <taxon>Hirschia</taxon>
    </lineage>
</organism>
<dbReference type="InterPro" id="IPR008565">
    <property type="entry name" value="TtsA-like_GH18_dom"/>
</dbReference>
<dbReference type="InterPro" id="IPR009003">
    <property type="entry name" value="Peptidase_S1_PA"/>
</dbReference>
<feature type="domain" description="Peptidoglycan binding" evidence="3">
    <location>
        <begin position="100"/>
        <end position="167"/>
    </location>
</feature>
<protein>
    <submittedName>
        <fullName evidence="4">Uncharacterized protein</fullName>
    </submittedName>
</protein>
<sequence length="393" mass="42725">MSASNVYERTMKHIFTWEGGYVDHPNDPGGATNYGITRQTLANWRGKPSIPKQEVKDLSYNEAAQIYRANYWNKILGDDLPPSIAMLMMDAAVNSGPGAAIKTLQRAVGALGEKIKVDGAIGPNTLRAVRQIDEEKLLNEFVVRRGVFYGSLKTFTSFGLGWARRLVSGARLAHSILTDSRNGATEPAEPVENPADTPANNAPSIVEPSPLLPANISLKRHFFDERGIQVYGSFFQLWGGWITAGHVIRQMLNTSPPFASGQQILYPGQMDAALMGCTIPDQQPRAPVIGQKIVVAGYPAGSSTPSFREAEVYMQRPQTTDWIATISSPAEPVVVGMSGGVVYDATSKAIVGILITRNSPADLDADGRADQNFDFVAMYDVWNQLRTFPPVGV</sequence>
<dbReference type="Gene3D" id="1.20.141.10">
    <property type="entry name" value="Chitosanase, subunit A, domain 1"/>
    <property type="match status" value="1"/>
</dbReference>
<dbReference type="CAZy" id="GH108">
    <property type="family name" value="Glycoside Hydrolase Family 108"/>
</dbReference>
<dbReference type="AlphaFoldDB" id="C6XNB9"/>
<dbReference type="Pfam" id="PF05838">
    <property type="entry name" value="Glyco_hydro_108"/>
    <property type="match status" value="1"/>
</dbReference>
<evidence type="ECO:0000256" key="1">
    <source>
        <dbReference type="SAM" id="MobiDB-lite"/>
    </source>
</evidence>
<dbReference type="InterPro" id="IPR018537">
    <property type="entry name" value="Peptidoglycan-bd_3"/>
</dbReference>
<evidence type="ECO:0000313" key="4">
    <source>
        <dbReference type="EMBL" id="ACT60063.1"/>
    </source>
</evidence>